<evidence type="ECO:0000313" key="10">
    <source>
        <dbReference type="Proteomes" id="UP000054567"/>
    </source>
</evidence>
<accession>A0A0J6FSR3</accession>
<dbReference type="EMBL" id="DS268114">
    <property type="protein sequence ID" value="KMM72455.1"/>
    <property type="molecule type" value="Genomic_DNA"/>
</dbReference>
<dbReference type="VEuPathDB" id="FungiDB:CPAG_08749"/>
<reference evidence="10" key="3">
    <citation type="journal article" date="2010" name="Genome Res.">
        <title>Population genomic sequencing of Coccidioides fungi reveals recent hybridization and transposon control.</title>
        <authorList>
            <person name="Neafsey D.E."/>
            <person name="Barker B.M."/>
            <person name="Sharpton T.J."/>
            <person name="Stajich J.E."/>
            <person name="Park D.J."/>
            <person name="Whiston E."/>
            <person name="Hung C.-Y."/>
            <person name="McMahan C."/>
            <person name="White J."/>
            <person name="Sykes S."/>
            <person name="Heiman D."/>
            <person name="Young S."/>
            <person name="Zeng Q."/>
            <person name="Abouelleil A."/>
            <person name="Aftuck L."/>
            <person name="Bessette D."/>
            <person name="Brown A."/>
            <person name="FitzGerald M."/>
            <person name="Lui A."/>
            <person name="Macdonald J.P."/>
            <person name="Priest M."/>
            <person name="Orbach M.J."/>
            <person name="Galgiani J.N."/>
            <person name="Kirkland T.N."/>
            <person name="Cole G.T."/>
            <person name="Birren B.W."/>
            <person name="Henn M.R."/>
            <person name="Taylor J.W."/>
            <person name="Rounsley S.D."/>
        </authorList>
    </citation>
    <scope>NUCLEOTIDE SEQUENCE [LARGE SCALE GENOMIC DNA]</scope>
    <source>
        <strain evidence="10">RMSCC 3488</strain>
    </source>
</reference>
<reference evidence="9 10" key="1">
    <citation type="submission" date="2007-06" db="EMBL/GenBank/DDBJ databases">
        <title>The Genome Sequence of Coccidioides posadasii RMSCC_3488.</title>
        <authorList>
            <consortium name="Coccidioides Genome Resources Consortium"/>
            <consortium name="The Broad Institute Genome Sequencing Platform"/>
            <person name="Henn M.R."/>
            <person name="Sykes S."/>
            <person name="Young S."/>
            <person name="Jaffe D."/>
            <person name="Berlin A."/>
            <person name="Alvarez P."/>
            <person name="Butler J."/>
            <person name="Gnerre S."/>
            <person name="Grabherr M."/>
            <person name="Mauceli E."/>
            <person name="Brockman W."/>
            <person name="Kodira C."/>
            <person name="Alvarado L."/>
            <person name="Zeng Q."/>
            <person name="Crawford M."/>
            <person name="Antoine C."/>
            <person name="Devon K."/>
            <person name="Galgiani J."/>
            <person name="Orsborn K."/>
            <person name="Lewis M.L."/>
            <person name="Nusbaum C."/>
            <person name="Galagan J."/>
            <person name="Birren B."/>
        </authorList>
    </citation>
    <scope>NUCLEOTIDE SEQUENCE [LARGE SCALE GENOMIC DNA]</scope>
    <source>
        <strain evidence="9 10">RMSCC 3488</strain>
    </source>
</reference>
<feature type="transmembrane region" description="Helical" evidence="7">
    <location>
        <begin position="182"/>
        <end position="201"/>
    </location>
</feature>
<feature type="domain" description="Major facilitator superfamily (MFS) profile" evidence="8">
    <location>
        <begin position="87"/>
        <end position="516"/>
    </location>
</feature>
<reference evidence="10" key="2">
    <citation type="journal article" date="2009" name="Genome Res.">
        <title>Comparative genomic analyses of the human fungal pathogens Coccidioides and their relatives.</title>
        <authorList>
            <person name="Sharpton T.J."/>
            <person name="Stajich J.E."/>
            <person name="Rounsley S.D."/>
            <person name="Gardner M.J."/>
            <person name="Wortman J.R."/>
            <person name="Jordar V.S."/>
            <person name="Maiti R."/>
            <person name="Kodira C.D."/>
            <person name="Neafsey D.E."/>
            <person name="Zeng Q."/>
            <person name="Hung C.-Y."/>
            <person name="McMahan C."/>
            <person name="Muszewska A."/>
            <person name="Grynberg M."/>
            <person name="Mandel M.A."/>
            <person name="Kellner E.M."/>
            <person name="Barker B.M."/>
            <person name="Galgiani J.N."/>
            <person name="Orbach M.J."/>
            <person name="Kirkland T.N."/>
            <person name="Cole G.T."/>
            <person name="Henn M.R."/>
            <person name="Birren B.W."/>
            <person name="Taylor J.W."/>
        </authorList>
    </citation>
    <scope>NUCLEOTIDE SEQUENCE [LARGE SCALE GENOMIC DNA]</scope>
    <source>
        <strain evidence="10">RMSCC 3488</strain>
    </source>
</reference>
<feature type="transmembrane region" description="Helical" evidence="7">
    <location>
        <begin position="85"/>
        <end position="112"/>
    </location>
</feature>
<dbReference type="GO" id="GO:0022857">
    <property type="term" value="F:transmembrane transporter activity"/>
    <property type="evidence" value="ECO:0007669"/>
    <property type="project" value="InterPro"/>
</dbReference>
<dbReference type="PANTHER" id="PTHR23502">
    <property type="entry name" value="MAJOR FACILITATOR SUPERFAMILY"/>
    <property type="match status" value="1"/>
</dbReference>
<feature type="transmembrane region" description="Helical" evidence="7">
    <location>
        <begin position="124"/>
        <end position="142"/>
    </location>
</feature>
<protein>
    <submittedName>
        <fullName evidence="9">Membrane transport protein</fullName>
    </submittedName>
</protein>
<feature type="coiled-coil region" evidence="6">
    <location>
        <begin position="520"/>
        <end position="550"/>
    </location>
</feature>
<dbReference type="PROSITE" id="PS50850">
    <property type="entry name" value="MFS"/>
    <property type="match status" value="1"/>
</dbReference>
<sequence>MSGIGVRTVGGHKEMGASMVAATETILSQSSSGTSIDGVNGRICSPVDGGESGGYKFRRVASKMVVSFSSQDPENPVNWSMRKKLFVLTSGVLGVLNSTLGSSLPSGAVLYIARDFGIEGSEQLALPISMFLIGYVVGPIICGSLSEAYGRKPIIVGGFMGFMAFTLACAVCQNWASLLVLRLLVGVVASAPVAVVGGLFADIHDDPRERGRVMAYFMAATTIGPVAAPFISGYVAVVSWRWAFWVGLIFAGITLPFVVFMPETYAPILLQRRAKKLRQETGNNNIVAPIDLEKRDLKATLTVTLTRPIRMLVYESIVLFSCLYLAMVYAIFFLFFQAYPVIFQGIYHMSPGKSGLMYLMIGGGAFISLGIFLWWDSILYKAKARGASWAAVEEYRRLPLACLGGPLYVIALFWLGWTAKPEIHWVVPALSGIPFGMGFLLIFMAILNYISDAYETFSASAQSAASCTRSIFGAALPIAAVPMFNKLGPNWSCSLLAFCSLVMSVIPFTYIKYGTRIRANSKFCQHLKELKEQRRREEEDEARCDRAKNDEKALSLDAVEKVL</sequence>
<dbReference type="PANTHER" id="PTHR23502:SF74">
    <property type="entry name" value="MAJOR FACILITATOR SUPERFAMILY (MFS) PROFILE DOMAIN-CONTAINING PROTEIN"/>
    <property type="match status" value="1"/>
</dbReference>
<feature type="transmembrane region" description="Helical" evidence="7">
    <location>
        <begin position="423"/>
        <end position="450"/>
    </location>
</feature>
<feature type="transmembrane region" description="Helical" evidence="7">
    <location>
        <begin position="154"/>
        <end position="176"/>
    </location>
</feature>
<dbReference type="AlphaFoldDB" id="A0A0J6FSR3"/>
<dbReference type="FunFam" id="1.20.1250.20:FF:000082">
    <property type="entry name" value="MFS multidrug transporter, putative"/>
    <property type="match status" value="1"/>
</dbReference>
<feature type="transmembrane region" description="Helical" evidence="7">
    <location>
        <begin position="317"/>
        <end position="336"/>
    </location>
</feature>
<evidence type="ECO:0000256" key="4">
    <source>
        <dbReference type="ARBA" id="ARBA00022989"/>
    </source>
</evidence>
<keyword evidence="3 7" id="KW-0812">Transmembrane</keyword>
<comment type="similarity">
    <text evidence="2">Belongs to the major facilitator superfamily.</text>
</comment>
<gene>
    <name evidence="9" type="ORF">CPAG_08749</name>
</gene>
<dbReference type="InterPro" id="IPR020846">
    <property type="entry name" value="MFS_dom"/>
</dbReference>
<comment type="subcellular location">
    <subcellularLocation>
        <location evidence="1">Cell membrane</location>
        <topology evidence="1">Multi-pass membrane protein</topology>
    </subcellularLocation>
</comment>
<evidence type="ECO:0000256" key="5">
    <source>
        <dbReference type="ARBA" id="ARBA00023136"/>
    </source>
</evidence>
<keyword evidence="4 7" id="KW-1133">Transmembrane helix</keyword>
<dbReference type="Pfam" id="PF07690">
    <property type="entry name" value="MFS_1"/>
    <property type="match status" value="1"/>
</dbReference>
<feature type="transmembrane region" description="Helical" evidence="7">
    <location>
        <begin position="242"/>
        <end position="270"/>
    </location>
</feature>
<dbReference type="SUPFAM" id="SSF103473">
    <property type="entry name" value="MFS general substrate transporter"/>
    <property type="match status" value="1"/>
</dbReference>
<dbReference type="Gene3D" id="1.20.1250.20">
    <property type="entry name" value="MFS general substrate transporter like domains"/>
    <property type="match status" value="1"/>
</dbReference>
<feature type="transmembrane region" description="Helical" evidence="7">
    <location>
        <begin position="213"/>
        <end position="236"/>
    </location>
</feature>
<organism evidence="9 10">
    <name type="scientific">Coccidioides posadasii RMSCC 3488</name>
    <dbReference type="NCBI Taxonomy" id="454284"/>
    <lineage>
        <taxon>Eukaryota</taxon>
        <taxon>Fungi</taxon>
        <taxon>Dikarya</taxon>
        <taxon>Ascomycota</taxon>
        <taxon>Pezizomycotina</taxon>
        <taxon>Eurotiomycetes</taxon>
        <taxon>Eurotiomycetidae</taxon>
        <taxon>Onygenales</taxon>
        <taxon>Onygenaceae</taxon>
        <taxon>Coccidioides</taxon>
    </lineage>
</organism>
<evidence type="ECO:0000256" key="1">
    <source>
        <dbReference type="ARBA" id="ARBA00004651"/>
    </source>
</evidence>
<dbReference type="GO" id="GO:0005886">
    <property type="term" value="C:plasma membrane"/>
    <property type="evidence" value="ECO:0007669"/>
    <property type="project" value="UniProtKB-SubCell"/>
</dbReference>
<keyword evidence="5 7" id="KW-0472">Membrane</keyword>
<evidence type="ECO:0000256" key="2">
    <source>
        <dbReference type="ARBA" id="ARBA00008335"/>
    </source>
</evidence>
<evidence type="ECO:0000313" key="9">
    <source>
        <dbReference type="EMBL" id="KMM72455.1"/>
    </source>
</evidence>
<evidence type="ECO:0000256" key="3">
    <source>
        <dbReference type="ARBA" id="ARBA00022692"/>
    </source>
</evidence>
<feature type="transmembrane region" description="Helical" evidence="7">
    <location>
        <begin position="494"/>
        <end position="513"/>
    </location>
</feature>
<feature type="transmembrane region" description="Helical" evidence="7">
    <location>
        <begin position="398"/>
        <end position="417"/>
    </location>
</feature>
<name>A0A0J6FSR3_COCPO</name>
<proteinExistence type="inferred from homology"/>
<dbReference type="InterPro" id="IPR036259">
    <property type="entry name" value="MFS_trans_sf"/>
</dbReference>
<evidence type="ECO:0000259" key="8">
    <source>
        <dbReference type="PROSITE" id="PS50850"/>
    </source>
</evidence>
<dbReference type="OrthoDB" id="5141738at2759"/>
<feature type="transmembrane region" description="Helical" evidence="7">
    <location>
        <begin position="356"/>
        <end position="377"/>
    </location>
</feature>
<dbReference type="Proteomes" id="UP000054567">
    <property type="component" value="Unassembled WGS sequence"/>
</dbReference>
<evidence type="ECO:0000256" key="6">
    <source>
        <dbReference type="SAM" id="Coils"/>
    </source>
</evidence>
<keyword evidence="6" id="KW-0175">Coiled coil</keyword>
<dbReference type="InterPro" id="IPR011701">
    <property type="entry name" value="MFS"/>
</dbReference>
<evidence type="ECO:0000256" key="7">
    <source>
        <dbReference type="SAM" id="Phobius"/>
    </source>
</evidence>